<reference evidence="2 3" key="1">
    <citation type="submission" date="2021-07" db="EMBL/GenBank/DDBJ databases">
        <authorList>
            <person name="Palmer J.M."/>
        </authorList>
    </citation>
    <scope>NUCLEOTIDE SEQUENCE [LARGE SCALE GENOMIC DNA]</scope>
    <source>
        <strain evidence="2 3">AT_MEX2019</strain>
        <tissue evidence="2">Muscle</tissue>
    </source>
</reference>
<accession>A0ABU7AEI5</accession>
<dbReference type="Proteomes" id="UP001345963">
    <property type="component" value="Unassembled WGS sequence"/>
</dbReference>
<proteinExistence type="predicted"/>
<gene>
    <name evidence="2" type="ORF">ATANTOWER_004225</name>
</gene>
<evidence type="ECO:0000313" key="3">
    <source>
        <dbReference type="Proteomes" id="UP001345963"/>
    </source>
</evidence>
<comment type="caution">
    <text evidence="2">The sequence shown here is derived from an EMBL/GenBank/DDBJ whole genome shotgun (WGS) entry which is preliminary data.</text>
</comment>
<feature type="region of interest" description="Disordered" evidence="1">
    <location>
        <begin position="1"/>
        <end position="46"/>
    </location>
</feature>
<keyword evidence="3" id="KW-1185">Reference proteome</keyword>
<sequence>MHRNNHLARSGGCSRFSPRSDRNVRRNDQKAMSSIQDAASPKLKHEPQNVQSNLLLTGPAVVHLMGTVHPGGVYFFHLFQMVLSFFRGTTRVCGCPPDHCLQDFRVFNDLRQTLRVPASIQLSFGKLG</sequence>
<evidence type="ECO:0000313" key="2">
    <source>
        <dbReference type="EMBL" id="MED6236083.1"/>
    </source>
</evidence>
<name>A0ABU7AEI5_9TELE</name>
<protein>
    <submittedName>
        <fullName evidence="2">Uncharacterized protein</fullName>
    </submittedName>
</protein>
<organism evidence="2 3">
    <name type="scientific">Ataeniobius toweri</name>
    <dbReference type="NCBI Taxonomy" id="208326"/>
    <lineage>
        <taxon>Eukaryota</taxon>
        <taxon>Metazoa</taxon>
        <taxon>Chordata</taxon>
        <taxon>Craniata</taxon>
        <taxon>Vertebrata</taxon>
        <taxon>Euteleostomi</taxon>
        <taxon>Actinopterygii</taxon>
        <taxon>Neopterygii</taxon>
        <taxon>Teleostei</taxon>
        <taxon>Neoteleostei</taxon>
        <taxon>Acanthomorphata</taxon>
        <taxon>Ovalentaria</taxon>
        <taxon>Atherinomorphae</taxon>
        <taxon>Cyprinodontiformes</taxon>
        <taxon>Goodeidae</taxon>
        <taxon>Ataeniobius</taxon>
    </lineage>
</organism>
<feature type="compositionally biased region" description="Basic and acidic residues" evidence="1">
    <location>
        <begin position="18"/>
        <end position="29"/>
    </location>
</feature>
<dbReference type="EMBL" id="JAHUTI010011294">
    <property type="protein sequence ID" value="MED6236083.1"/>
    <property type="molecule type" value="Genomic_DNA"/>
</dbReference>
<evidence type="ECO:0000256" key="1">
    <source>
        <dbReference type="SAM" id="MobiDB-lite"/>
    </source>
</evidence>